<accession>A0A8S1K703</accession>
<dbReference type="PROSITE" id="PS50096">
    <property type="entry name" value="IQ"/>
    <property type="match status" value="1"/>
</dbReference>
<dbReference type="PANTHER" id="PTHR43215">
    <property type="entry name" value="RADIAL SPOKE HEAD 1 HOMOLOG"/>
    <property type="match status" value="1"/>
</dbReference>
<dbReference type="Pfam" id="PF02493">
    <property type="entry name" value="MORN"/>
    <property type="match status" value="9"/>
</dbReference>
<proteinExistence type="predicted"/>
<comment type="caution">
    <text evidence="3">The sequence shown here is derived from an EMBL/GenBank/DDBJ whole genome shotgun (WGS) entry which is preliminary data.</text>
</comment>
<dbReference type="Proteomes" id="UP000688137">
    <property type="component" value="Unassembled WGS sequence"/>
</dbReference>
<dbReference type="InterPro" id="IPR003409">
    <property type="entry name" value="MORN"/>
</dbReference>
<dbReference type="EMBL" id="CAJJDM010000012">
    <property type="protein sequence ID" value="CAD8050521.1"/>
    <property type="molecule type" value="Genomic_DNA"/>
</dbReference>
<dbReference type="AlphaFoldDB" id="A0A8S1K703"/>
<dbReference type="PANTHER" id="PTHR43215:SF14">
    <property type="entry name" value="RADIAL SPOKE HEAD 1 HOMOLOG"/>
    <property type="match status" value="1"/>
</dbReference>
<dbReference type="OMA" id="SHFGREY"/>
<feature type="region of interest" description="Disordered" evidence="2">
    <location>
        <begin position="116"/>
        <end position="151"/>
    </location>
</feature>
<gene>
    <name evidence="3" type="ORF">PPRIM_AZ9-3.1.T0170099</name>
</gene>
<evidence type="ECO:0000256" key="1">
    <source>
        <dbReference type="ARBA" id="ARBA00022737"/>
    </source>
</evidence>
<organism evidence="3 4">
    <name type="scientific">Paramecium primaurelia</name>
    <dbReference type="NCBI Taxonomy" id="5886"/>
    <lineage>
        <taxon>Eukaryota</taxon>
        <taxon>Sar</taxon>
        <taxon>Alveolata</taxon>
        <taxon>Ciliophora</taxon>
        <taxon>Intramacronucleata</taxon>
        <taxon>Oligohymenophorea</taxon>
        <taxon>Peniculida</taxon>
        <taxon>Parameciidae</taxon>
        <taxon>Paramecium</taxon>
    </lineage>
</organism>
<dbReference type="FunFam" id="2.20.110.10:FF:000002">
    <property type="entry name" value="Phosphatidylinositol 4-phosphate 5-kinase 8"/>
    <property type="match status" value="1"/>
</dbReference>
<reference evidence="3" key="1">
    <citation type="submission" date="2021-01" db="EMBL/GenBank/DDBJ databases">
        <authorList>
            <consortium name="Genoscope - CEA"/>
            <person name="William W."/>
        </authorList>
    </citation>
    <scope>NUCLEOTIDE SEQUENCE</scope>
</reference>
<dbReference type="SMART" id="SM00698">
    <property type="entry name" value="MORN"/>
    <property type="match status" value="9"/>
</dbReference>
<evidence type="ECO:0000313" key="4">
    <source>
        <dbReference type="Proteomes" id="UP000688137"/>
    </source>
</evidence>
<keyword evidence="4" id="KW-1185">Reference proteome</keyword>
<keyword evidence="1" id="KW-0677">Repeat</keyword>
<sequence length="421" mass="48845">MGSCNQCVQRQEPLQQVTIQNNIVTLLQHNHQMVIKIQTAYRAYICRQRFKQELAKKRSMNQKRSNSTDDCLIEHRTISYSPRVDPQEVRNLLPMIDNHIKRKSLSHFGREYSAKLQPKESDSLDDNQSDQIEQTPLQQSTSSPIKSLRSSLNQSKKMQSFRFKCVLTHEILEPRDKIKIQTLNKRIKLDAIKLIGGNIYIGEWLDQMPDGKGKYTFSDQSFYCGEFSKGCLHGRGEFKSKEGNIYRGQWYNNRMQGQGSYIYNNGCKYEGFWERDLPNGEGMEWYSNGSVYVGNFLNGEKHGFGKITFITGEIYEGEFEFDDFNGKGIYRWQDGRVYDGNWVDGKMNGKGTLTWPDGRYYEGEYINDQKNGFGIFQFADGRKYIGLWKQGLQHGQGEFFKGQGQDPTRGIWKQGKLVKLL</sequence>
<feature type="compositionally biased region" description="Polar residues" evidence="2">
    <location>
        <begin position="129"/>
        <end position="151"/>
    </location>
</feature>
<dbReference type="GO" id="GO:0005829">
    <property type="term" value="C:cytosol"/>
    <property type="evidence" value="ECO:0007669"/>
    <property type="project" value="TreeGrafter"/>
</dbReference>
<protein>
    <recommendedName>
        <fullName evidence="5">MORN repeat protein</fullName>
    </recommendedName>
</protein>
<name>A0A8S1K703_PARPR</name>
<evidence type="ECO:0000313" key="3">
    <source>
        <dbReference type="EMBL" id="CAD8050521.1"/>
    </source>
</evidence>
<evidence type="ECO:0008006" key="5">
    <source>
        <dbReference type="Google" id="ProtNLM"/>
    </source>
</evidence>
<evidence type="ECO:0000256" key="2">
    <source>
        <dbReference type="SAM" id="MobiDB-lite"/>
    </source>
</evidence>